<evidence type="ECO:0000313" key="2">
    <source>
        <dbReference type="Proteomes" id="UP000095558"/>
    </source>
</evidence>
<dbReference type="SUPFAM" id="SSF53474">
    <property type="entry name" value="alpha/beta-Hydrolases"/>
    <property type="match status" value="1"/>
</dbReference>
<reference evidence="1 2" key="1">
    <citation type="submission" date="2015-09" db="EMBL/GenBank/DDBJ databases">
        <authorList>
            <consortium name="Pathogen Informatics"/>
        </authorList>
    </citation>
    <scope>NUCLEOTIDE SEQUENCE [LARGE SCALE GENOMIC DNA]</scope>
    <source>
        <strain evidence="1 2">2789STDY5834855</strain>
    </source>
</reference>
<dbReference type="Pfam" id="PF11187">
    <property type="entry name" value="Mbeg1-like"/>
    <property type="match status" value="1"/>
</dbReference>
<dbReference type="RefSeq" id="WP_042395512.1">
    <property type="nucleotide sequence ID" value="NZ_CYZV01000019.1"/>
</dbReference>
<dbReference type="AlphaFoldDB" id="A0A174DZA7"/>
<gene>
    <name evidence="1" type="ORF">ERS852470_01934</name>
</gene>
<organism evidence="1 2">
    <name type="scientific">Clostridium disporicum</name>
    <dbReference type="NCBI Taxonomy" id="84024"/>
    <lineage>
        <taxon>Bacteria</taxon>
        <taxon>Bacillati</taxon>
        <taxon>Bacillota</taxon>
        <taxon>Clostridia</taxon>
        <taxon>Eubacteriales</taxon>
        <taxon>Clostridiaceae</taxon>
        <taxon>Clostridium</taxon>
    </lineage>
</organism>
<name>A0A174DZA7_9CLOT</name>
<dbReference type="GeneID" id="83010980"/>
<dbReference type="InterPro" id="IPR029058">
    <property type="entry name" value="AB_hydrolase_fold"/>
</dbReference>
<dbReference type="OrthoDB" id="9769481at2"/>
<dbReference type="InterPro" id="IPR024499">
    <property type="entry name" value="Mbeg1-like"/>
</dbReference>
<dbReference type="EMBL" id="CYZV01000019">
    <property type="protein sequence ID" value="CUO29549.1"/>
    <property type="molecule type" value="Genomic_DNA"/>
</dbReference>
<proteinExistence type="predicted"/>
<accession>A0A174DZA7</accession>
<protein>
    <submittedName>
        <fullName evidence="1">Protein of uncharacterized function (DUF2974)</fullName>
    </submittedName>
</protein>
<evidence type="ECO:0000313" key="1">
    <source>
        <dbReference type="EMBL" id="CUO29549.1"/>
    </source>
</evidence>
<dbReference type="Proteomes" id="UP000095558">
    <property type="component" value="Unassembled WGS sequence"/>
</dbReference>
<sequence length="364" mass="42204">MENIIDYAKTELHTMDIKEFNDVDSLILSQLSYIKLDELIGTIDSNSDSILLKDLLKAEFFPKMFKDIAYAEQTKDLLFNLCSNPRFRNIKINYHISKTDPIFEKQFSATTFILNENLAYIAFRGTDYSIVGWKEDFNMAFTIPVPSQLEGVGYINKISKLIPHDFYVGGHSKGGNIAVYASMHCDFEASPRIKKIFSHDGPGFREEVIKSDAFIKIQDKISKTLPYSSLIGMLLENHEDYHVIKSNKIGGIGQHDPFSWEIKDSDFVYLEKISHGSKYTCDTLHQWLKDIDDKKRKLFIDGLFDIFTCTKSESFIEIFHDWKKNLPLIWDSAKHVDKEIKTMIFELFKELSTFNFKTFSHNDK</sequence>